<protein>
    <recommendedName>
        <fullName evidence="8">Holo-[acyl-carrier-protein] synthase</fullName>
        <shortName evidence="8">Holo-ACP synthase</shortName>
        <ecNumber evidence="8">2.7.8.7</ecNumber>
    </recommendedName>
    <alternativeName>
        <fullName evidence="8">4'-phosphopantetheinyl transferase AcpS</fullName>
    </alternativeName>
</protein>
<gene>
    <name evidence="8 10" type="primary">acpS</name>
    <name evidence="10" type="ORF">OCV88_00690</name>
</gene>
<comment type="subcellular location">
    <subcellularLocation>
        <location evidence="8">Cytoplasm</location>
    </subcellularLocation>
</comment>
<organism evidence="10 11">
    <name type="scientific">Brotonthovivens ammoniilytica</name>
    <dbReference type="NCBI Taxonomy" id="2981725"/>
    <lineage>
        <taxon>Bacteria</taxon>
        <taxon>Bacillati</taxon>
        <taxon>Bacillota</taxon>
        <taxon>Clostridia</taxon>
        <taxon>Lachnospirales</taxon>
        <taxon>Lachnospiraceae</taxon>
        <taxon>Brotonthovivens</taxon>
    </lineage>
</organism>
<evidence type="ECO:0000256" key="4">
    <source>
        <dbReference type="ARBA" id="ARBA00022832"/>
    </source>
</evidence>
<dbReference type="SUPFAM" id="SSF56214">
    <property type="entry name" value="4'-phosphopantetheinyl transferase"/>
    <property type="match status" value="1"/>
</dbReference>
<keyword evidence="6 8" id="KW-0443">Lipid metabolism</keyword>
<evidence type="ECO:0000313" key="10">
    <source>
        <dbReference type="EMBL" id="MCU6760848.1"/>
    </source>
</evidence>
<dbReference type="EMBL" id="JAOQJQ010000001">
    <property type="protein sequence ID" value="MCU6760848.1"/>
    <property type="molecule type" value="Genomic_DNA"/>
</dbReference>
<keyword evidence="7 8" id="KW-0275">Fatty acid biosynthesis</keyword>
<evidence type="ECO:0000313" key="11">
    <source>
        <dbReference type="Proteomes" id="UP001652442"/>
    </source>
</evidence>
<dbReference type="InterPro" id="IPR008278">
    <property type="entry name" value="4-PPantetheinyl_Trfase_dom"/>
</dbReference>
<evidence type="ECO:0000256" key="2">
    <source>
        <dbReference type="ARBA" id="ARBA00022679"/>
    </source>
</evidence>
<dbReference type="HAMAP" id="MF_00101">
    <property type="entry name" value="AcpS"/>
    <property type="match status" value="1"/>
</dbReference>
<name>A0ABT2TF82_9FIRM</name>
<evidence type="ECO:0000256" key="5">
    <source>
        <dbReference type="ARBA" id="ARBA00022842"/>
    </source>
</evidence>
<dbReference type="Pfam" id="PF01648">
    <property type="entry name" value="ACPS"/>
    <property type="match status" value="1"/>
</dbReference>
<feature type="binding site" evidence="8">
    <location>
        <position position="58"/>
    </location>
    <ligand>
        <name>Mg(2+)</name>
        <dbReference type="ChEBI" id="CHEBI:18420"/>
    </ligand>
</feature>
<reference evidence="10 11" key="1">
    <citation type="journal article" date="2021" name="ISME Commun">
        <title>Automated analysis of genomic sequences facilitates high-throughput and comprehensive description of bacteria.</title>
        <authorList>
            <person name="Hitch T.C.A."/>
        </authorList>
    </citation>
    <scope>NUCLEOTIDE SEQUENCE [LARGE SCALE GENOMIC DNA]</scope>
    <source>
        <strain evidence="10 11">Sanger_109</strain>
    </source>
</reference>
<keyword evidence="3 8" id="KW-0479">Metal-binding</keyword>
<comment type="catalytic activity">
    <reaction evidence="8">
        <text>apo-[ACP] + CoA = holo-[ACP] + adenosine 3',5'-bisphosphate + H(+)</text>
        <dbReference type="Rhea" id="RHEA:12068"/>
        <dbReference type="Rhea" id="RHEA-COMP:9685"/>
        <dbReference type="Rhea" id="RHEA-COMP:9690"/>
        <dbReference type="ChEBI" id="CHEBI:15378"/>
        <dbReference type="ChEBI" id="CHEBI:29999"/>
        <dbReference type="ChEBI" id="CHEBI:57287"/>
        <dbReference type="ChEBI" id="CHEBI:58343"/>
        <dbReference type="ChEBI" id="CHEBI:64479"/>
        <dbReference type="EC" id="2.7.8.7"/>
    </reaction>
</comment>
<keyword evidence="8" id="KW-0963">Cytoplasm</keyword>
<comment type="cofactor">
    <cofactor evidence="8">
        <name>Mg(2+)</name>
        <dbReference type="ChEBI" id="CHEBI:18420"/>
    </cofactor>
</comment>
<dbReference type="InterPro" id="IPR037143">
    <property type="entry name" value="4-PPantetheinyl_Trfase_dom_sf"/>
</dbReference>
<keyword evidence="4 8" id="KW-0276">Fatty acid metabolism</keyword>
<comment type="similarity">
    <text evidence="8">Belongs to the P-Pant transferase superfamily. AcpS family.</text>
</comment>
<keyword evidence="5 8" id="KW-0460">Magnesium</keyword>
<dbReference type="NCBIfam" id="TIGR00516">
    <property type="entry name" value="acpS"/>
    <property type="match status" value="1"/>
</dbReference>
<dbReference type="RefSeq" id="WP_158423729.1">
    <property type="nucleotide sequence ID" value="NZ_JAOQJQ010000001.1"/>
</dbReference>
<dbReference type="EC" id="2.7.8.7" evidence="8"/>
<evidence type="ECO:0000256" key="3">
    <source>
        <dbReference type="ARBA" id="ARBA00022723"/>
    </source>
</evidence>
<dbReference type="InterPro" id="IPR002582">
    <property type="entry name" value="ACPS"/>
</dbReference>
<dbReference type="Gene3D" id="3.90.470.20">
    <property type="entry name" value="4'-phosphopantetheinyl transferase domain"/>
    <property type="match status" value="1"/>
</dbReference>
<comment type="caution">
    <text evidence="10">The sequence shown here is derived from an EMBL/GenBank/DDBJ whole genome shotgun (WGS) entry which is preliminary data.</text>
</comment>
<proteinExistence type="inferred from homology"/>
<keyword evidence="1 8" id="KW-0444">Lipid biosynthesis</keyword>
<evidence type="ECO:0000259" key="9">
    <source>
        <dbReference type="Pfam" id="PF01648"/>
    </source>
</evidence>
<dbReference type="GO" id="GO:0008897">
    <property type="term" value="F:holo-[acyl-carrier-protein] synthase activity"/>
    <property type="evidence" value="ECO:0007669"/>
    <property type="project" value="UniProtKB-EC"/>
</dbReference>
<comment type="function">
    <text evidence="8">Transfers the 4'-phosphopantetheine moiety from coenzyme A to a Ser of acyl-carrier-protein.</text>
</comment>
<dbReference type="NCBIfam" id="TIGR00556">
    <property type="entry name" value="pantethn_trn"/>
    <property type="match status" value="1"/>
</dbReference>
<feature type="domain" description="4'-phosphopantetheinyl transferase" evidence="9">
    <location>
        <begin position="5"/>
        <end position="121"/>
    </location>
</feature>
<evidence type="ECO:0000256" key="7">
    <source>
        <dbReference type="ARBA" id="ARBA00023160"/>
    </source>
</evidence>
<feature type="binding site" evidence="8">
    <location>
        <position position="8"/>
    </location>
    <ligand>
        <name>Mg(2+)</name>
        <dbReference type="ChEBI" id="CHEBI:18420"/>
    </ligand>
</feature>
<keyword evidence="2 8" id="KW-0808">Transferase</keyword>
<evidence type="ECO:0000256" key="1">
    <source>
        <dbReference type="ARBA" id="ARBA00022516"/>
    </source>
</evidence>
<dbReference type="InterPro" id="IPR004568">
    <property type="entry name" value="Ppantetheine-prot_Trfase_dom"/>
</dbReference>
<accession>A0ABT2TF82</accession>
<evidence type="ECO:0000256" key="8">
    <source>
        <dbReference type="HAMAP-Rule" id="MF_00101"/>
    </source>
</evidence>
<keyword evidence="11" id="KW-1185">Reference proteome</keyword>
<sequence length="126" mass="14520">MIHGTGTDILHIKRIQTLYENNPDDPFFQKVFTQKERQFILRQPAPYWAYATRFAGKEAVFKALQIHPDSIQMNDIEILTDEKGIPSVTLHGNALQLANQFQIHRIHISLSYDTDYAIAYALCETV</sequence>
<evidence type="ECO:0000256" key="6">
    <source>
        <dbReference type="ARBA" id="ARBA00023098"/>
    </source>
</evidence>
<dbReference type="Proteomes" id="UP001652442">
    <property type="component" value="Unassembled WGS sequence"/>
</dbReference>